<keyword evidence="5" id="KW-1185">Reference proteome</keyword>
<dbReference type="Pfam" id="PF14561">
    <property type="entry name" value="TPR_20"/>
    <property type="match status" value="1"/>
</dbReference>
<evidence type="ECO:0000313" key="5">
    <source>
        <dbReference type="Proteomes" id="UP000655208"/>
    </source>
</evidence>
<dbReference type="InterPro" id="IPR013766">
    <property type="entry name" value="Thioredoxin_domain"/>
</dbReference>
<reference evidence="4" key="2">
    <citation type="submission" date="2020-09" db="EMBL/GenBank/DDBJ databases">
        <authorList>
            <person name="Sun Q."/>
            <person name="Zhou Y."/>
        </authorList>
    </citation>
    <scope>NUCLEOTIDE SEQUENCE</scope>
    <source>
        <strain evidence="4">CGMCC 4.7308</strain>
    </source>
</reference>
<evidence type="ECO:0000259" key="3">
    <source>
        <dbReference type="PROSITE" id="PS51352"/>
    </source>
</evidence>
<dbReference type="SUPFAM" id="SSF52833">
    <property type="entry name" value="Thioredoxin-like"/>
    <property type="match status" value="1"/>
</dbReference>
<comment type="caution">
    <text evidence="4">The sequence shown here is derived from an EMBL/GenBank/DDBJ whole genome shotgun (WGS) entry which is preliminary data.</text>
</comment>
<reference evidence="4" key="1">
    <citation type="journal article" date="2014" name="Int. J. Syst. Evol. Microbiol.">
        <title>Complete genome sequence of Corynebacterium casei LMG S-19264T (=DSM 44701T), isolated from a smear-ripened cheese.</title>
        <authorList>
            <consortium name="US DOE Joint Genome Institute (JGI-PGF)"/>
            <person name="Walter F."/>
            <person name="Albersmeier A."/>
            <person name="Kalinowski J."/>
            <person name="Ruckert C."/>
        </authorList>
    </citation>
    <scope>NUCLEOTIDE SEQUENCE</scope>
    <source>
        <strain evidence="4">CGMCC 4.7308</strain>
    </source>
</reference>
<accession>A0A917SQ19</accession>
<dbReference type="GO" id="GO:0015035">
    <property type="term" value="F:protein-disulfide reductase activity"/>
    <property type="evidence" value="ECO:0007669"/>
    <property type="project" value="TreeGrafter"/>
</dbReference>
<dbReference type="PROSITE" id="PS51352">
    <property type="entry name" value="THIOREDOXIN_2"/>
    <property type="match status" value="1"/>
</dbReference>
<name>A0A917SQ19_9ACTN</name>
<evidence type="ECO:0000256" key="2">
    <source>
        <dbReference type="ARBA" id="ARBA00023284"/>
    </source>
</evidence>
<protein>
    <submittedName>
        <fullName evidence="4">Co-chaperone YbbN</fullName>
    </submittedName>
</protein>
<feature type="domain" description="Thioredoxin" evidence="3">
    <location>
        <begin position="26"/>
        <end position="146"/>
    </location>
</feature>
<proteinExistence type="inferred from homology"/>
<dbReference type="GO" id="GO:0006950">
    <property type="term" value="P:response to stress"/>
    <property type="evidence" value="ECO:0007669"/>
    <property type="project" value="UniProtKB-ARBA"/>
</dbReference>
<dbReference type="InterPro" id="IPR036249">
    <property type="entry name" value="Thioredoxin-like_sf"/>
</dbReference>
<dbReference type="Pfam" id="PF00085">
    <property type="entry name" value="Thioredoxin"/>
    <property type="match status" value="1"/>
</dbReference>
<comment type="similarity">
    <text evidence="1">Belongs to the thioredoxin family.</text>
</comment>
<dbReference type="EMBL" id="BMNA01000002">
    <property type="protein sequence ID" value="GGL90640.1"/>
    <property type="molecule type" value="Genomic_DNA"/>
</dbReference>
<keyword evidence="2" id="KW-0676">Redox-active center</keyword>
<dbReference type="CDD" id="cd02956">
    <property type="entry name" value="ybbN"/>
    <property type="match status" value="1"/>
</dbReference>
<dbReference type="GO" id="GO:0005737">
    <property type="term" value="C:cytoplasm"/>
    <property type="evidence" value="ECO:0007669"/>
    <property type="project" value="TreeGrafter"/>
</dbReference>
<dbReference type="Gene3D" id="3.40.30.10">
    <property type="entry name" value="Glutaredoxin"/>
    <property type="match status" value="1"/>
</dbReference>
<dbReference type="Gene3D" id="1.25.40.10">
    <property type="entry name" value="Tetratricopeptide repeat domain"/>
    <property type="match status" value="1"/>
</dbReference>
<organism evidence="4 5">
    <name type="scientific">Nakamurella endophytica</name>
    <dbReference type="NCBI Taxonomy" id="1748367"/>
    <lineage>
        <taxon>Bacteria</taxon>
        <taxon>Bacillati</taxon>
        <taxon>Actinomycetota</taxon>
        <taxon>Actinomycetes</taxon>
        <taxon>Nakamurellales</taxon>
        <taxon>Nakamurellaceae</taxon>
        <taxon>Nakamurella</taxon>
    </lineage>
</organism>
<dbReference type="AlphaFoldDB" id="A0A917SQ19"/>
<dbReference type="InterPro" id="IPR011990">
    <property type="entry name" value="TPR-like_helical_dom_sf"/>
</dbReference>
<dbReference type="PANTHER" id="PTHR45663:SF11">
    <property type="entry name" value="GEO12009P1"/>
    <property type="match status" value="1"/>
</dbReference>
<sequence length="305" mass="32011">MTRPDPRQQAALSAAFAGAVDLSALARPATPAPPVPSSQYVVDVTEASFGEVVQTSAQLLVVVDLWSARSQGSATLSPVLARLAEEGRGTWLLARVDVDANPRIAQAFQVQAIPTTVALAGGQPVDAFTGVQPEDQLRAWITSLIDALRDRLPGIRAAEEAAGGPAPEPVDPRFVAAEELLELGDFAGARAAYQAILDAEPANADAASALAQTDFLARTTDLSDDAVEFADAHPDDVRAQCAAADLEVASNLASAAFDRLIATVRRAAGDDRTVAREHLLGLFALFPVDDEAVRTARRRLAAALY</sequence>
<evidence type="ECO:0000256" key="1">
    <source>
        <dbReference type="ARBA" id="ARBA00008987"/>
    </source>
</evidence>
<dbReference type="Proteomes" id="UP000655208">
    <property type="component" value="Unassembled WGS sequence"/>
</dbReference>
<dbReference type="RefSeq" id="WP_188940244.1">
    <property type="nucleotide sequence ID" value="NZ_BMNA01000002.1"/>
</dbReference>
<evidence type="ECO:0000313" key="4">
    <source>
        <dbReference type="EMBL" id="GGL90640.1"/>
    </source>
</evidence>
<dbReference type="PANTHER" id="PTHR45663">
    <property type="entry name" value="GEO12009P1"/>
    <property type="match status" value="1"/>
</dbReference>
<gene>
    <name evidence="4" type="ORF">GCM10011594_07840</name>
</gene>